<name>A0AAC9CZE6_9FLAO</name>
<dbReference type="InterPro" id="IPR013901">
    <property type="entry name" value="Anthrone_oxy"/>
</dbReference>
<evidence type="ECO:0008006" key="4">
    <source>
        <dbReference type="Google" id="ProtNLM"/>
    </source>
</evidence>
<feature type="transmembrane region" description="Helical" evidence="1">
    <location>
        <begin position="81"/>
        <end position="102"/>
    </location>
</feature>
<dbReference type="GeneID" id="32306615"/>
<accession>A0AAC9CZE6</accession>
<keyword evidence="1" id="KW-0812">Transmembrane</keyword>
<feature type="transmembrane region" description="Helical" evidence="1">
    <location>
        <begin position="140"/>
        <end position="160"/>
    </location>
</feature>
<dbReference type="Proteomes" id="UP000093276">
    <property type="component" value="Chromosome"/>
</dbReference>
<evidence type="ECO:0000256" key="1">
    <source>
        <dbReference type="SAM" id="Phobius"/>
    </source>
</evidence>
<proteinExistence type="predicted"/>
<evidence type="ECO:0000313" key="3">
    <source>
        <dbReference type="Proteomes" id="UP000093276"/>
    </source>
</evidence>
<protein>
    <recommendedName>
        <fullName evidence="4">DUF1772 domain-containing protein</fullName>
    </recommendedName>
</protein>
<gene>
    <name evidence="2" type="ORF">BB050_00724</name>
</gene>
<feature type="transmembrane region" description="Helical" evidence="1">
    <location>
        <begin position="7"/>
        <end position="27"/>
    </location>
</feature>
<dbReference type="RefSeq" id="WP_066032631.1">
    <property type="nucleotide sequence ID" value="NZ_CP016907.1"/>
</dbReference>
<evidence type="ECO:0000313" key="2">
    <source>
        <dbReference type="EMBL" id="AOC93868.1"/>
    </source>
</evidence>
<organism evidence="2 3">
    <name type="scientific">Flavobacterium anhuiense</name>
    <dbReference type="NCBI Taxonomy" id="459526"/>
    <lineage>
        <taxon>Bacteria</taxon>
        <taxon>Pseudomonadati</taxon>
        <taxon>Bacteroidota</taxon>
        <taxon>Flavobacteriia</taxon>
        <taxon>Flavobacteriales</taxon>
        <taxon>Flavobacteriaceae</taxon>
        <taxon>Flavobacterium</taxon>
    </lineage>
</organism>
<sequence length="170" mass="19450">MRASNILLIITATTTALMAGLFFSYSISVSLGLGKLNDKEFLNAMQNINREIQNIPFFICFFGTLIMLPITSFVHYKQPWFLLLLTATLFYSLGVFAVTAFVNVPLNNKLELFDLTNTTNASAKQMRNIFEDRWNFWNNIRSLSSLCSLFFVILACVYNSPKTRKIAFDR</sequence>
<feature type="transmembrane region" description="Helical" evidence="1">
    <location>
        <begin position="55"/>
        <end position="74"/>
    </location>
</feature>
<dbReference type="KEGG" id="fjg:BB050_00724"/>
<dbReference type="Pfam" id="PF08592">
    <property type="entry name" value="Anthrone_oxy"/>
    <property type="match status" value="1"/>
</dbReference>
<keyword evidence="1" id="KW-1133">Transmembrane helix</keyword>
<dbReference type="EMBL" id="CP016907">
    <property type="protein sequence ID" value="AOC93868.1"/>
    <property type="molecule type" value="Genomic_DNA"/>
</dbReference>
<keyword evidence="1" id="KW-0472">Membrane</keyword>
<dbReference type="AlphaFoldDB" id="A0AAC9CZE6"/>
<reference evidence="2 3" key="1">
    <citation type="submission" date="2016-08" db="EMBL/GenBank/DDBJ databases">
        <title>Complete genome sequence of Flavobacterium johnsoniae strain GSE09, a volatile-producing biocontrol agent isolated from cucumber (Cucumis sativus).</title>
        <authorList>
            <person name="Jeong J.-J."/>
            <person name="Oh J.Y."/>
            <person name="Jim Y.J."/>
            <person name="Sang M.K."/>
            <person name="Kim K.D."/>
        </authorList>
    </citation>
    <scope>NUCLEOTIDE SEQUENCE [LARGE SCALE GENOMIC DNA]</scope>
    <source>
        <strain evidence="2 3">GSE09</strain>
    </source>
</reference>